<comment type="catalytic activity">
    <reaction evidence="16 18">
        <text>N-acetyl-alpha-D-glucosamine 1-phosphate + UTP + H(+) = UDP-N-acetyl-alpha-D-glucosamine + diphosphate</text>
        <dbReference type="Rhea" id="RHEA:13509"/>
        <dbReference type="ChEBI" id="CHEBI:15378"/>
        <dbReference type="ChEBI" id="CHEBI:33019"/>
        <dbReference type="ChEBI" id="CHEBI:46398"/>
        <dbReference type="ChEBI" id="CHEBI:57705"/>
        <dbReference type="ChEBI" id="CHEBI:57776"/>
        <dbReference type="EC" id="2.7.7.23"/>
    </reaction>
</comment>
<comment type="pathway">
    <text evidence="18">Bacterial outer membrane biogenesis; LPS lipid A biosynthesis.</text>
</comment>
<feature type="binding site" evidence="18">
    <location>
        <position position="352"/>
    </location>
    <ligand>
        <name>UDP-N-acetyl-alpha-D-glucosamine</name>
        <dbReference type="ChEBI" id="CHEBI:57705"/>
    </ligand>
</feature>
<keyword evidence="10 18" id="KW-0133">Cell shape</keyword>
<evidence type="ECO:0000256" key="6">
    <source>
        <dbReference type="ARBA" id="ARBA00022695"/>
    </source>
</evidence>
<evidence type="ECO:0000256" key="1">
    <source>
        <dbReference type="ARBA" id="ARBA00004496"/>
    </source>
</evidence>
<dbReference type="RefSeq" id="WP_267153222.1">
    <property type="nucleotide sequence ID" value="NZ_JAPMLT010000014.1"/>
</dbReference>
<feature type="binding site" evidence="18">
    <location>
        <position position="73"/>
    </location>
    <ligand>
        <name>UDP-N-acetyl-alpha-D-glucosamine</name>
        <dbReference type="ChEBI" id="CHEBI:57705"/>
    </ligand>
</feature>
<feature type="binding site" evidence="18">
    <location>
        <position position="156"/>
    </location>
    <ligand>
        <name>UDP-N-acetyl-alpha-D-glucosamine</name>
        <dbReference type="ChEBI" id="CHEBI:57705"/>
    </ligand>
</feature>
<evidence type="ECO:0000256" key="18">
    <source>
        <dbReference type="HAMAP-Rule" id="MF_01631"/>
    </source>
</evidence>
<dbReference type="PANTHER" id="PTHR43584:SF3">
    <property type="entry name" value="BIFUNCTIONAL PROTEIN GLMU"/>
    <property type="match status" value="1"/>
</dbReference>
<comment type="subcellular location">
    <subcellularLocation>
        <location evidence="1 18">Cytoplasm</location>
    </subcellularLocation>
</comment>
<proteinExistence type="inferred from homology"/>
<accession>A0ABT3X505</accession>
<dbReference type="InterPro" id="IPR018357">
    <property type="entry name" value="Hexapep_transf_CS"/>
</dbReference>
<dbReference type="InterPro" id="IPR029044">
    <property type="entry name" value="Nucleotide-diphossugar_trans"/>
</dbReference>
<feature type="binding site" evidence="18">
    <location>
        <position position="441"/>
    </location>
    <ligand>
        <name>acetyl-CoA</name>
        <dbReference type="ChEBI" id="CHEBI:57288"/>
    </ligand>
</feature>
<dbReference type="Pfam" id="PF00132">
    <property type="entry name" value="Hexapep"/>
    <property type="match status" value="2"/>
</dbReference>
<keyword evidence="13 18" id="KW-0012">Acyltransferase</keyword>
<comment type="similarity">
    <text evidence="2 18">In the C-terminal section; belongs to the transferase hexapeptide repeat family.</text>
</comment>
<dbReference type="HAMAP" id="MF_01631">
    <property type="entry name" value="GlmU"/>
    <property type="match status" value="1"/>
</dbReference>
<feature type="active site" description="Proton acceptor" evidence="18">
    <location>
        <position position="364"/>
    </location>
</feature>
<dbReference type="NCBIfam" id="TIGR01173">
    <property type="entry name" value="glmU"/>
    <property type="match status" value="1"/>
</dbReference>
<keyword evidence="8 18" id="KW-0677">Repeat</keyword>
<feature type="binding site" evidence="18">
    <location>
        <position position="424"/>
    </location>
    <ligand>
        <name>acetyl-CoA</name>
        <dbReference type="ChEBI" id="CHEBI:57288"/>
    </ligand>
</feature>
<gene>
    <name evidence="18 20" type="primary">glmU</name>
    <name evidence="20" type="ORF">OS242_18735</name>
</gene>
<dbReference type="CDD" id="cd02540">
    <property type="entry name" value="GT2_GlmU_N_bac"/>
    <property type="match status" value="1"/>
</dbReference>
<evidence type="ECO:0000256" key="5">
    <source>
        <dbReference type="ARBA" id="ARBA00022679"/>
    </source>
</evidence>
<evidence type="ECO:0000256" key="16">
    <source>
        <dbReference type="ARBA" id="ARBA00048493"/>
    </source>
</evidence>
<evidence type="ECO:0000313" key="20">
    <source>
        <dbReference type="EMBL" id="MCX7571978.1"/>
    </source>
</evidence>
<evidence type="ECO:0000256" key="15">
    <source>
        <dbReference type="ARBA" id="ARBA00048247"/>
    </source>
</evidence>
<dbReference type="PANTHER" id="PTHR43584">
    <property type="entry name" value="NUCLEOTIDYL TRANSFERASE"/>
    <property type="match status" value="1"/>
</dbReference>
<comment type="caution">
    <text evidence="18">Lacks conserved residue(s) required for the propagation of feature annotation.</text>
</comment>
<keyword evidence="4 18" id="KW-0963">Cytoplasm</keyword>
<keyword evidence="14 18" id="KW-0961">Cell wall biogenesis/degradation</keyword>
<keyword evidence="7 18" id="KW-0479">Metal-binding</keyword>
<feature type="binding site" evidence="18">
    <location>
        <position position="367"/>
    </location>
    <ligand>
        <name>UDP-N-acetyl-alpha-D-glucosamine</name>
        <dbReference type="ChEBI" id="CHEBI:57705"/>
    </ligand>
</feature>
<evidence type="ECO:0000256" key="3">
    <source>
        <dbReference type="ARBA" id="ARBA00007947"/>
    </source>
</evidence>
<evidence type="ECO:0000313" key="21">
    <source>
        <dbReference type="Proteomes" id="UP001208017"/>
    </source>
</evidence>
<feature type="binding site" evidence="18">
    <location>
        <begin position="78"/>
        <end position="79"/>
    </location>
    <ligand>
        <name>UDP-N-acetyl-alpha-D-glucosamine</name>
        <dbReference type="ChEBI" id="CHEBI:57705"/>
    </ligand>
</feature>
<keyword evidence="5 18" id="KW-0808">Transferase</keyword>
<feature type="binding site" evidence="18">
    <location>
        <position position="229"/>
    </location>
    <ligand>
        <name>UDP-N-acetyl-alpha-D-glucosamine</name>
        <dbReference type="ChEBI" id="CHEBI:57705"/>
    </ligand>
</feature>
<feature type="binding site" evidence="18">
    <location>
        <position position="229"/>
    </location>
    <ligand>
        <name>Mg(2+)</name>
        <dbReference type="ChEBI" id="CHEBI:18420"/>
    </ligand>
</feature>
<feature type="binding site" evidence="18">
    <location>
        <position position="23"/>
    </location>
    <ligand>
        <name>UDP-N-acetyl-alpha-D-glucosamine</name>
        <dbReference type="ChEBI" id="CHEBI:57705"/>
    </ligand>
</feature>
<dbReference type="Pfam" id="PF12804">
    <property type="entry name" value="NTP_transf_3"/>
    <property type="match status" value="1"/>
</dbReference>
<evidence type="ECO:0000256" key="11">
    <source>
        <dbReference type="ARBA" id="ARBA00022984"/>
    </source>
</evidence>
<dbReference type="Gene3D" id="3.90.550.10">
    <property type="entry name" value="Spore Coat Polysaccharide Biosynthesis Protein SpsA, Chain A"/>
    <property type="match status" value="1"/>
</dbReference>
<name>A0ABT3X505_9BACL</name>
<feature type="domain" description="MobA-like NTP transferase" evidence="19">
    <location>
        <begin position="6"/>
        <end position="131"/>
    </location>
</feature>
<dbReference type="EC" id="2.7.7.23" evidence="18"/>
<dbReference type="InterPro" id="IPR025877">
    <property type="entry name" value="MobA-like_NTP_Trfase"/>
</dbReference>
<evidence type="ECO:0000256" key="9">
    <source>
        <dbReference type="ARBA" id="ARBA00022842"/>
    </source>
</evidence>
<dbReference type="InterPro" id="IPR038009">
    <property type="entry name" value="GlmU_C_LbH"/>
</dbReference>
<dbReference type="Gene3D" id="2.160.10.10">
    <property type="entry name" value="Hexapeptide repeat proteins"/>
    <property type="match status" value="1"/>
</dbReference>
<dbReference type="SUPFAM" id="SSF51161">
    <property type="entry name" value="Trimeric LpxA-like enzymes"/>
    <property type="match status" value="1"/>
</dbReference>
<feature type="region of interest" description="Pyrophosphorylase" evidence="18">
    <location>
        <begin position="1"/>
        <end position="231"/>
    </location>
</feature>
<organism evidence="20 21">
    <name type="scientific">Tumebacillus lacus</name>
    <dbReference type="NCBI Taxonomy" id="2995335"/>
    <lineage>
        <taxon>Bacteria</taxon>
        <taxon>Bacillati</taxon>
        <taxon>Bacillota</taxon>
        <taxon>Bacilli</taxon>
        <taxon>Bacillales</taxon>
        <taxon>Alicyclobacillaceae</taxon>
        <taxon>Tumebacillus</taxon>
    </lineage>
</organism>
<keyword evidence="21" id="KW-1185">Reference proteome</keyword>
<dbReference type="InterPro" id="IPR050065">
    <property type="entry name" value="GlmU-like"/>
</dbReference>
<comment type="catalytic activity">
    <reaction evidence="15 18">
        <text>alpha-D-glucosamine 1-phosphate + acetyl-CoA = N-acetyl-alpha-D-glucosamine 1-phosphate + CoA + H(+)</text>
        <dbReference type="Rhea" id="RHEA:13725"/>
        <dbReference type="ChEBI" id="CHEBI:15378"/>
        <dbReference type="ChEBI" id="CHEBI:57287"/>
        <dbReference type="ChEBI" id="CHEBI:57288"/>
        <dbReference type="ChEBI" id="CHEBI:57776"/>
        <dbReference type="ChEBI" id="CHEBI:58516"/>
        <dbReference type="EC" id="2.3.1.157"/>
    </reaction>
</comment>
<comment type="similarity">
    <text evidence="3 18">In the N-terminal section; belongs to the N-acetylglucosamine-1-phosphate uridyltransferase family.</text>
</comment>
<feature type="region of interest" description="Linker" evidence="18">
    <location>
        <begin position="232"/>
        <end position="252"/>
    </location>
</feature>
<comment type="subunit">
    <text evidence="18">Homotrimer.</text>
</comment>
<evidence type="ECO:0000256" key="2">
    <source>
        <dbReference type="ARBA" id="ARBA00007707"/>
    </source>
</evidence>
<reference evidence="20 21" key="1">
    <citation type="submission" date="2022-11" db="EMBL/GenBank/DDBJ databases">
        <title>Study of microbial diversity in lake waters.</title>
        <authorList>
            <person name="Zhang J."/>
        </authorList>
    </citation>
    <scope>NUCLEOTIDE SEQUENCE [LARGE SCALE GENOMIC DNA]</scope>
    <source>
        <strain evidence="20 21">DT12</strain>
    </source>
</reference>
<comment type="pathway">
    <text evidence="18">Nucleotide-sugar biosynthesis; UDP-N-acetyl-alpha-D-glucosamine biosynthesis; N-acetyl-alpha-D-glucosamine 1-phosphate from alpha-D-glucosamine 6-phosphate (route II): step 2/2.</text>
</comment>
<feature type="binding site" evidence="18">
    <location>
        <position position="378"/>
    </location>
    <ligand>
        <name>UDP-N-acetyl-alpha-D-glucosamine</name>
        <dbReference type="ChEBI" id="CHEBI:57705"/>
    </ligand>
</feature>
<comment type="caution">
    <text evidence="20">The sequence shown here is derived from an EMBL/GenBank/DDBJ whole genome shotgun (WGS) entry which is preliminary data.</text>
</comment>
<evidence type="ECO:0000256" key="8">
    <source>
        <dbReference type="ARBA" id="ARBA00022737"/>
    </source>
</evidence>
<dbReference type="Proteomes" id="UP001208017">
    <property type="component" value="Unassembled WGS sequence"/>
</dbReference>
<feature type="binding site" evidence="18">
    <location>
        <begin position="387"/>
        <end position="388"/>
    </location>
    <ligand>
        <name>acetyl-CoA</name>
        <dbReference type="ChEBI" id="CHEBI:57288"/>
    </ligand>
</feature>
<sequence>MAGTFAVVLAAGLGTRMKSKTHKVLHPICGKPMIQHMLDTLNTTGFDRKIVVIGKLKEQVMAALGEGYEYAVQDEQLGTAHAVMMAQPQLAGEDGTTLVCAGDTPIIRPATIEKMLAEHRASGAAVTVLTAIVDNPFGLGRIIRDEETGDVLRIVEEKDATEAQRLIREINSSVYLFDNRLLFDALSKIDNNNSQGEYYLTDCLEVLRGAGHKVGAFITDDPKEIQGINDRAQLAVANGIIRERIALEHMKNGVTIVDPGNTYIDAGVVIGADTTLLPGTVLEGKTVIGEGCTVGPNAHLKDVTVGDDVKIQHSVLTEAVVEDLATVGPFAYLRPKAHIGKKGKIGDFVEIKNARIGEGSKVSHLSYIGDAEVGAGVNVGCGTITVNYDGVNKYKTIIGDGTFIGCNSNLVAPVTIGNKAYIAAGSTITDDVPDGSLAIARERQTTKEGYTDKLDARLRQKK</sequence>
<dbReference type="GO" id="GO:0003977">
    <property type="term" value="F:UDP-N-acetylglucosamine diphosphorylase activity"/>
    <property type="evidence" value="ECO:0007669"/>
    <property type="project" value="UniProtKB-EC"/>
</dbReference>
<feature type="binding site" evidence="18">
    <location>
        <position position="334"/>
    </location>
    <ligand>
        <name>UDP-N-acetyl-alpha-D-glucosamine</name>
        <dbReference type="ChEBI" id="CHEBI:57705"/>
    </ligand>
</feature>
<comment type="cofactor">
    <cofactor evidence="18">
        <name>Mg(2+)</name>
        <dbReference type="ChEBI" id="CHEBI:18420"/>
    </cofactor>
    <text evidence="18">Binds 1 Mg(2+) ion per subunit.</text>
</comment>
<evidence type="ECO:0000256" key="4">
    <source>
        <dbReference type="ARBA" id="ARBA00022490"/>
    </source>
</evidence>
<dbReference type="InterPro" id="IPR001451">
    <property type="entry name" value="Hexapep"/>
</dbReference>
<comment type="function">
    <text evidence="17 18">Catalyzes the last two sequential reactions in the de novo biosynthetic pathway for UDP-N-acetylglucosamine (UDP-GlcNAc). The C-terminal domain catalyzes the transfer of acetyl group from acetyl coenzyme A to glucosamine-1-phosphate (GlcN-1-P) to produce N-acetylglucosamine-1-phosphate (GlcNAc-1-P), which is converted into UDP-GlcNAc by the transfer of uridine 5-monophosphate (from uridine 5-triphosphate), a reaction catalyzed by the N-terminal domain.</text>
</comment>
<feature type="region of interest" description="N-acetyltransferase" evidence="18">
    <location>
        <begin position="253"/>
        <end position="462"/>
    </location>
</feature>
<dbReference type="EC" id="2.3.1.157" evidence="18"/>
<evidence type="ECO:0000256" key="13">
    <source>
        <dbReference type="ARBA" id="ARBA00023315"/>
    </source>
</evidence>
<dbReference type="InterPro" id="IPR005882">
    <property type="entry name" value="Bifunctional_GlmU"/>
</dbReference>
<keyword evidence="11 18" id="KW-0573">Peptidoglycan synthesis</keyword>
<evidence type="ECO:0000256" key="17">
    <source>
        <dbReference type="ARBA" id="ARBA00049628"/>
    </source>
</evidence>
<dbReference type="InterPro" id="IPR011004">
    <property type="entry name" value="Trimer_LpxA-like_sf"/>
</dbReference>
<dbReference type="GO" id="GO:0019134">
    <property type="term" value="F:glucosamine-1-phosphate N-acetyltransferase activity"/>
    <property type="evidence" value="ECO:0007669"/>
    <property type="project" value="UniProtKB-EC"/>
</dbReference>
<feature type="binding site" evidence="18">
    <location>
        <position position="171"/>
    </location>
    <ligand>
        <name>UDP-N-acetyl-alpha-D-glucosamine</name>
        <dbReference type="ChEBI" id="CHEBI:57705"/>
    </ligand>
</feature>
<dbReference type="CDD" id="cd03353">
    <property type="entry name" value="LbH_GlmU_C"/>
    <property type="match status" value="1"/>
</dbReference>
<dbReference type="EMBL" id="JAPMLT010000014">
    <property type="protein sequence ID" value="MCX7571978.1"/>
    <property type="molecule type" value="Genomic_DNA"/>
</dbReference>
<feature type="binding site" evidence="18">
    <location>
        <position position="103"/>
    </location>
    <ligand>
        <name>Mg(2+)</name>
        <dbReference type="ChEBI" id="CHEBI:18420"/>
    </ligand>
</feature>
<keyword evidence="12 18" id="KW-0511">Multifunctional enzyme</keyword>
<dbReference type="NCBIfam" id="NF010934">
    <property type="entry name" value="PRK14354.1"/>
    <property type="match status" value="1"/>
</dbReference>
<evidence type="ECO:0000256" key="10">
    <source>
        <dbReference type="ARBA" id="ARBA00022960"/>
    </source>
</evidence>
<comment type="pathway">
    <text evidence="18">Nucleotide-sugar biosynthesis; UDP-N-acetyl-alpha-D-glucosamine biosynthesis; UDP-N-acetyl-alpha-D-glucosamine from N-acetyl-alpha-D-glucosamine 1-phosphate: step 1/1.</text>
</comment>
<dbReference type="PROSITE" id="PS00101">
    <property type="entry name" value="HEXAPEP_TRANSFERASES"/>
    <property type="match status" value="1"/>
</dbReference>
<keyword evidence="9 18" id="KW-0460">Magnesium</keyword>
<evidence type="ECO:0000259" key="19">
    <source>
        <dbReference type="Pfam" id="PF12804"/>
    </source>
</evidence>
<dbReference type="SUPFAM" id="SSF53448">
    <property type="entry name" value="Nucleotide-diphospho-sugar transferases"/>
    <property type="match status" value="1"/>
</dbReference>
<keyword evidence="6 18" id="KW-0548">Nucleotidyltransferase</keyword>
<evidence type="ECO:0000256" key="14">
    <source>
        <dbReference type="ARBA" id="ARBA00023316"/>
    </source>
</evidence>
<evidence type="ECO:0000256" key="7">
    <source>
        <dbReference type="ARBA" id="ARBA00022723"/>
    </source>
</evidence>
<feature type="binding site" evidence="18">
    <location>
        <position position="140"/>
    </location>
    <ligand>
        <name>UDP-N-acetyl-alpha-D-glucosamine</name>
        <dbReference type="ChEBI" id="CHEBI:57705"/>
    </ligand>
</feature>
<feature type="binding site" evidence="18">
    <location>
        <begin position="9"/>
        <end position="12"/>
    </location>
    <ligand>
        <name>UDP-N-acetyl-alpha-D-glucosamine</name>
        <dbReference type="ChEBI" id="CHEBI:57705"/>
    </ligand>
</feature>
<protein>
    <recommendedName>
        <fullName evidence="18">Bifunctional protein GlmU</fullName>
    </recommendedName>
    <domain>
        <recommendedName>
            <fullName evidence="18">UDP-N-acetylglucosamine pyrophosphorylase</fullName>
            <ecNumber evidence="18">2.7.7.23</ecNumber>
        </recommendedName>
        <alternativeName>
            <fullName evidence="18">N-acetylglucosamine-1-phosphate uridyltransferase</fullName>
        </alternativeName>
    </domain>
    <domain>
        <recommendedName>
            <fullName evidence="18">Glucosamine-1-phosphate N-acetyltransferase</fullName>
            <ecNumber evidence="18">2.3.1.157</ecNumber>
        </recommendedName>
    </domain>
</protein>
<evidence type="ECO:0000256" key="12">
    <source>
        <dbReference type="ARBA" id="ARBA00023268"/>
    </source>
</evidence>